<dbReference type="EMBL" id="LOCQ01000052">
    <property type="protein sequence ID" value="OBV39653.1"/>
    <property type="molecule type" value="Genomic_DNA"/>
</dbReference>
<dbReference type="Proteomes" id="UP000092713">
    <property type="component" value="Unassembled WGS sequence"/>
</dbReference>
<reference evidence="1 2" key="1">
    <citation type="submission" date="2016-04" db="EMBL/GenBank/DDBJ databases">
        <title>Draft genome sequence of Janthinobacterium psychrotolerans sp. nov., isolated from freshwater sediments in Denmark.</title>
        <authorList>
            <person name="Gong X."/>
            <person name="Skrivergaard S."/>
            <person name="Korsgaard B.S."/>
            <person name="Schreiber L."/>
            <person name="Marshall I.P."/>
            <person name="Finster K."/>
            <person name="Schramm A."/>
        </authorList>
    </citation>
    <scope>NUCLEOTIDE SEQUENCE [LARGE SCALE GENOMIC DNA]</scope>
    <source>
        <strain evidence="1 2">S3-2</strain>
    </source>
</reference>
<comment type="caution">
    <text evidence="1">The sequence shown here is derived from an EMBL/GenBank/DDBJ whole genome shotgun (WGS) entry which is preliminary data.</text>
</comment>
<organism evidence="1 2">
    <name type="scientific">Janthinobacterium psychrotolerans</name>
    <dbReference type="NCBI Taxonomy" id="1747903"/>
    <lineage>
        <taxon>Bacteria</taxon>
        <taxon>Pseudomonadati</taxon>
        <taxon>Pseudomonadota</taxon>
        <taxon>Betaproteobacteria</taxon>
        <taxon>Burkholderiales</taxon>
        <taxon>Oxalobacteraceae</taxon>
        <taxon>Janthinobacterium</taxon>
    </lineage>
</organism>
<evidence type="ECO:0000313" key="1">
    <source>
        <dbReference type="EMBL" id="OBV39653.1"/>
    </source>
</evidence>
<dbReference type="AlphaFoldDB" id="A0A1A7C5S8"/>
<accession>A0A1A7C5S8</accession>
<name>A0A1A7C5S8_9BURK</name>
<protein>
    <submittedName>
        <fullName evidence="1">Uncharacterized protein</fullName>
    </submittedName>
</protein>
<keyword evidence="2" id="KW-1185">Reference proteome</keyword>
<sequence length="68" mass="7655">MTGWRRIPALPPACREMIMLTLKVLACLALSSLMLVPVVLQRSNPSLAQVMQTPNVDAHAMWSQWPQR</sequence>
<evidence type="ECO:0000313" key="2">
    <source>
        <dbReference type="Proteomes" id="UP000092713"/>
    </source>
</evidence>
<dbReference type="STRING" id="1747903.ASR47_101142"/>
<gene>
    <name evidence="1" type="ORF">ASR47_101142</name>
</gene>
<proteinExistence type="predicted"/>